<dbReference type="Gene3D" id="2.30.29.50">
    <property type="entry name" value="Bacterial Pleckstrin homology domain"/>
    <property type="match status" value="1"/>
</dbReference>
<dbReference type="SUPFAM" id="SSF50729">
    <property type="entry name" value="PH domain-like"/>
    <property type="match status" value="1"/>
</dbReference>
<reference evidence="2" key="1">
    <citation type="submission" date="2019-04" db="EMBL/GenBank/DDBJ databases">
        <title>Evolution of Biomass-Degrading Anaerobic Consortia Revealed by Metagenomics.</title>
        <authorList>
            <person name="Peng X."/>
        </authorList>
    </citation>
    <scope>NUCLEOTIDE SEQUENCE</scope>
    <source>
        <strain evidence="2">SIG551</strain>
    </source>
</reference>
<dbReference type="PANTHER" id="PTHR35796:SF3">
    <property type="entry name" value="BHLH DOMAIN-CONTAINING PROTEIN"/>
    <property type="match status" value="1"/>
</dbReference>
<organism evidence="2 3">
    <name type="scientific">Faecalispora sporosphaeroides</name>
    <dbReference type="NCBI Taxonomy" id="1549"/>
    <lineage>
        <taxon>Bacteria</taxon>
        <taxon>Bacillati</taxon>
        <taxon>Bacillota</taxon>
        <taxon>Clostridia</taxon>
        <taxon>Eubacteriales</taxon>
        <taxon>Oscillospiraceae</taxon>
        <taxon>Faecalispora</taxon>
    </lineage>
</organism>
<accession>A0A928KUT6</accession>
<dbReference type="Pfam" id="PF08000">
    <property type="entry name" value="bPH_1"/>
    <property type="match status" value="1"/>
</dbReference>
<sequence>MADAVVNKSFLFYGKVPVTPEIQRFLHPSEQLQFCVKTFRDVAVFTDKRILIADRQGITGKKIEYFSVPYRSIVTYAIETAGTLDLDAEIKLVLSGGIVLELNFFKDKENQMEELLFQVYDLITQYVLQ</sequence>
<dbReference type="InterPro" id="IPR037063">
    <property type="entry name" value="PHb_sf"/>
</dbReference>
<evidence type="ECO:0000313" key="3">
    <source>
        <dbReference type="Proteomes" id="UP000754750"/>
    </source>
</evidence>
<evidence type="ECO:0000259" key="1">
    <source>
        <dbReference type="Pfam" id="PF08000"/>
    </source>
</evidence>
<comment type="caution">
    <text evidence="2">The sequence shown here is derived from an EMBL/GenBank/DDBJ whole genome shotgun (WGS) entry which is preliminary data.</text>
</comment>
<dbReference type="PANTHER" id="PTHR35796">
    <property type="entry name" value="HYPOTHETICAL CYTOSOLIC PROTEIN"/>
    <property type="match status" value="1"/>
</dbReference>
<evidence type="ECO:0000313" key="2">
    <source>
        <dbReference type="EMBL" id="MBE6834438.1"/>
    </source>
</evidence>
<protein>
    <submittedName>
        <fullName evidence="2">PH domain-containing protein</fullName>
    </submittedName>
</protein>
<dbReference type="CDD" id="cd13225">
    <property type="entry name" value="PH-like_bacteria"/>
    <property type="match status" value="1"/>
</dbReference>
<dbReference type="AlphaFoldDB" id="A0A928KUT6"/>
<dbReference type="RefSeq" id="WP_020074528.1">
    <property type="nucleotide sequence ID" value="NZ_SVNY01000007.1"/>
</dbReference>
<dbReference type="Proteomes" id="UP000754750">
    <property type="component" value="Unassembled WGS sequence"/>
</dbReference>
<feature type="domain" description="Bacterial Pleckstrin homology" evidence="1">
    <location>
        <begin position="17"/>
        <end position="125"/>
    </location>
</feature>
<dbReference type="InterPro" id="IPR012544">
    <property type="entry name" value="PHb"/>
</dbReference>
<dbReference type="EMBL" id="SVNY01000007">
    <property type="protein sequence ID" value="MBE6834438.1"/>
    <property type="molecule type" value="Genomic_DNA"/>
</dbReference>
<proteinExistence type="predicted"/>
<gene>
    <name evidence="2" type="ORF">E7512_12835</name>
</gene>
<name>A0A928KUT6_9FIRM</name>